<feature type="signal peptide" evidence="1">
    <location>
        <begin position="1"/>
        <end position="21"/>
    </location>
</feature>
<proteinExistence type="predicted"/>
<reference evidence="2" key="2">
    <citation type="submission" date="2019-04" db="EMBL/GenBank/DDBJ databases">
        <authorList>
            <person name="Zou H."/>
        </authorList>
    </citation>
    <scope>NUCLEOTIDE SEQUENCE</scope>
    <source>
        <strain evidence="2">2015oxa</strain>
    </source>
</reference>
<dbReference type="EMBL" id="SUNE01000029">
    <property type="protein sequence ID" value="MDG5902216.1"/>
    <property type="molecule type" value="Genomic_DNA"/>
</dbReference>
<keyword evidence="1" id="KW-0732">Signal</keyword>
<dbReference type="NCBIfam" id="NF047637">
    <property type="entry name" value="lipo_CC0125"/>
    <property type="match status" value="1"/>
</dbReference>
<keyword evidence="4" id="KW-1185">Reference proteome</keyword>
<dbReference type="PROSITE" id="PS51257">
    <property type="entry name" value="PROKAR_LIPOPROTEIN"/>
    <property type="match status" value="1"/>
</dbReference>
<reference evidence="2" key="1">
    <citation type="journal article" date="2019" name="Int J Environ Res Public Health">
        <title>Characterization of Chromosome-Mediated BlaOXA-894 in Shewanella xiamenensis Isolated from Pig Wastewater.</title>
        <authorList>
            <person name="Zou H."/>
            <person name="Zhou Z."/>
            <person name="Xia H."/>
            <person name="Zhao Q."/>
            <person name="Li X."/>
        </authorList>
    </citation>
    <scope>NUCLEOTIDE SEQUENCE</scope>
    <source>
        <strain evidence="2">2015oxa</strain>
    </source>
</reference>
<evidence type="ECO:0000313" key="4">
    <source>
        <dbReference type="Proteomes" id="UP001159075"/>
    </source>
</evidence>
<dbReference type="EMBL" id="JAOTLW010000004">
    <property type="protein sequence ID" value="MDI5830811.1"/>
    <property type="molecule type" value="Genomic_DNA"/>
</dbReference>
<accession>A0AAW6R3A7</accession>
<evidence type="ECO:0000313" key="2">
    <source>
        <dbReference type="EMBL" id="MDG5902216.1"/>
    </source>
</evidence>
<dbReference type="Proteomes" id="UP001152518">
    <property type="component" value="Unassembled WGS sequence"/>
</dbReference>
<gene>
    <name evidence="2" type="ORF">E2650_20410</name>
    <name evidence="3" type="ORF">ODY93_04485</name>
</gene>
<evidence type="ECO:0000256" key="1">
    <source>
        <dbReference type="SAM" id="SignalP"/>
    </source>
</evidence>
<feature type="chain" id="PRO_5043700734" description="Lipoprotein" evidence="1">
    <location>
        <begin position="22"/>
        <end position="152"/>
    </location>
</feature>
<reference evidence="3 4" key="3">
    <citation type="submission" date="2022-09" db="EMBL/GenBank/DDBJ databases">
        <title>The outer-membrane cytochrome OmcA is essential for infection of Shewanella oneidensis by a zebrafish-associated bacteriophage.</title>
        <authorList>
            <person name="Grenfell A.W."/>
            <person name="Intile P."/>
            <person name="Mcfarlane J."/>
            <person name="Leung D."/>
            <person name="Abdalla K."/>
            <person name="Wold M."/>
            <person name="Kees E."/>
            <person name="Gralnick J."/>
        </authorList>
    </citation>
    <scope>NUCLEOTIDE SEQUENCE [LARGE SCALE GENOMIC DNA]</scope>
    <source>
        <strain evidence="3 4">NF-5</strain>
    </source>
</reference>
<evidence type="ECO:0008006" key="5">
    <source>
        <dbReference type="Google" id="ProtNLM"/>
    </source>
</evidence>
<evidence type="ECO:0000313" key="3">
    <source>
        <dbReference type="EMBL" id="MDI5830811.1"/>
    </source>
</evidence>
<dbReference type="AlphaFoldDB" id="A0AAW6R3A7"/>
<dbReference type="Proteomes" id="UP001159075">
    <property type="component" value="Unassembled WGS sequence"/>
</dbReference>
<dbReference type="RefSeq" id="WP_047539903.1">
    <property type="nucleotide sequence ID" value="NZ_BLRE01000008.1"/>
</dbReference>
<organism evidence="2">
    <name type="scientific">Shewanella xiamenensis</name>
    <dbReference type="NCBI Taxonomy" id="332186"/>
    <lineage>
        <taxon>Bacteria</taxon>
        <taxon>Pseudomonadati</taxon>
        <taxon>Pseudomonadota</taxon>
        <taxon>Gammaproteobacteria</taxon>
        <taxon>Alteromonadales</taxon>
        <taxon>Shewanellaceae</taxon>
        <taxon>Shewanella</taxon>
    </lineage>
</organism>
<name>A0AAW6R3A7_9GAMM</name>
<comment type="caution">
    <text evidence="2">The sequence shown here is derived from an EMBL/GenBank/DDBJ whole genome shotgun (WGS) entry which is preliminary data.</text>
</comment>
<sequence>MISINKTFLCAGLALMLSACATSYDTEKQFWSFGKGFETIQIAPDGWQISFVGNTNTDRTLARKYVMRKSAELCKQAGYRYFTFTHEQTDRDTVGQFGVGATASKDILWGTSTMNQETSVMVEVTGLQSKPENPRSRIYETDYILNNVDVNS</sequence>
<protein>
    <recommendedName>
        <fullName evidence="5">Lipoprotein</fullName>
    </recommendedName>
</protein>